<comment type="caution">
    <text evidence="1">The sequence shown here is derived from an EMBL/GenBank/DDBJ whole genome shotgun (WGS) entry which is preliminary data.</text>
</comment>
<name>A0ACB8A3V5_9AGAM</name>
<protein>
    <submittedName>
        <fullName evidence="1">Uncharacterized protein</fullName>
    </submittedName>
</protein>
<evidence type="ECO:0000313" key="2">
    <source>
        <dbReference type="Proteomes" id="UP000790377"/>
    </source>
</evidence>
<gene>
    <name evidence="1" type="ORF">BJ138DRAFT_1159039</name>
</gene>
<reference evidence="1" key="1">
    <citation type="journal article" date="2021" name="New Phytol.">
        <title>Evolutionary innovations through gain and loss of genes in the ectomycorrhizal Boletales.</title>
        <authorList>
            <person name="Wu G."/>
            <person name="Miyauchi S."/>
            <person name="Morin E."/>
            <person name="Kuo A."/>
            <person name="Drula E."/>
            <person name="Varga T."/>
            <person name="Kohler A."/>
            <person name="Feng B."/>
            <person name="Cao Y."/>
            <person name="Lipzen A."/>
            <person name="Daum C."/>
            <person name="Hundley H."/>
            <person name="Pangilinan J."/>
            <person name="Johnson J."/>
            <person name="Barry K."/>
            <person name="LaButti K."/>
            <person name="Ng V."/>
            <person name="Ahrendt S."/>
            <person name="Min B."/>
            <person name="Choi I.G."/>
            <person name="Park H."/>
            <person name="Plett J.M."/>
            <person name="Magnuson J."/>
            <person name="Spatafora J.W."/>
            <person name="Nagy L.G."/>
            <person name="Henrissat B."/>
            <person name="Grigoriev I.V."/>
            <person name="Yang Z.L."/>
            <person name="Xu J."/>
            <person name="Martin F.M."/>
        </authorList>
    </citation>
    <scope>NUCLEOTIDE SEQUENCE</scope>
    <source>
        <strain evidence="1">ATCC 28755</strain>
    </source>
</reference>
<dbReference type="EMBL" id="MU267864">
    <property type="protein sequence ID" value="KAH7907856.1"/>
    <property type="molecule type" value="Genomic_DNA"/>
</dbReference>
<keyword evidence="2" id="KW-1185">Reference proteome</keyword>
<evidence type="ECO:0000313" key="1">
    <source>
        <dbReference type="EMBL" id="KAH7907856.1"/>
    </source>
</evidence>
<sequence length="303" mass="33820">MSLSTQAQAISDVRIVRTTNFASCALLIWDFFLTVEDEITYIWSSPHTAVKILYLCNRYGSLLLQPVSLAQTTGIIDINQSSVCLALTLIKSIGNLLTYATVHMVVLLRAWVLCGRGRKMTIVLFVAFMVYFCSCIGLTIYALGAHHDKNQDNIGSCAGTIPNYTWLLWLISFILDVGLFSLTIAMLRQQNVPQLSQISYLIRELFRGSIIFLGVNTLRDVLNIIAWSLYAKRPLNFMTTSLCFALVNITGQRLAIDLRRTYVHKKELTPSELSKEVHRQIAALSFMDSMAGEPALALDSAPA</sequence>
<organism evidence="1 2">
    <name type="scientific">Hygrophoropsis aurantiaca</name>
    <dbReference type="NCBI Taxonomy" id="72124"/>
    <lineage>
        <taxon>Eukaryota</taxon>
        <taxon>Fungi</taxon>
        <taxon>Dikarya</taxon>
        <taxon>Basidiomycota</taxon>
        <taxon>Agaricomycotina</taxon>
        <taxon>Agaricomycetes</taxon>
        <taxon>Agaricomycetidae</taxon>
        <taxon>Boletales</taxon>
        <taxon>Coniophorineae</taxon>
        <taxon>Hygrophoropsidaceae</taxon>
        <taxon>Hygrophoropsis</taxon>
    </lineage>
</organism>
<proteinExistence type="predicted"/>
<accession>A0ACB8A3V5</accession>
<dbReference type="Proteomes" id="UP000790377">
    <property type="component" value="Unassembled WGS sequence"/>
</dbReference>